<reference evidence="2 3" key="1">
    <citation type="submission" date="2017-04" db="EMBL/GenBank/DDBJ databases">
        <authorList>
            <person name="Afonso C.L."/>
            <person name="Miller P.J."/>
            <person name="Scott M.A."/>
            <person name="Spackman E."/>
            <person name="Goraichik I."/>
            <person name="Dimitrov K.M."/>
            <person name="Suarez D.L."/>
            <person name="Swayne D.E."/>
        </authorList>
    </citation>
    <scope>NUCLEOTIDE SEQUENCE [LARGE SCALE GENOMIC DNA]</scope>
    <source>
        <strain evidence="2 3">DSM 19625</strain>
    </source>
</reference>
<dbReference type="InterPro" id="IPR013830">
    <property type="entry name" value="SGNH_hydro"/>
</dbReference>
<dbReference type="Proteomes" id="UP000192678">
    <property type="component" value="Unassembled WGS sequence"/>
</dbReference>
<organism evidence="2 3">
    <name type="scientific">Pedobacter nyackensis</name>
    <dbReference type="NCBI Taxonomy" id="475255"/>
    <lineage>
        <taxon>Bacteria</taxon>
        <taxon>Pseudomonadati</taxon>
        <taxon>Bacteroidota</taxon>
        <taxon>Sphingobacteriia</taxon>
        <taxon>Sphingobacteriales</taxon>
        <taxon>Sphingobacteriaceae</taxon>
        <taxon>Pedobacter</taxon>
    </lineage>
</organism>
<evidence type="ECO:0000259" key="1">
    <source>
        <dbReference type="Pfam" id="PF13472"/>
    </source>
</evidence>
<dbReference type="STRING" id="475255.SAMN04488101_11768"/>
<accession>A0A1W2EX78</accession>
<dbReference type="GO" id="GO:0004622">
    <property type="term" value="F:phosphatidylcholine lysophospholipase activity"/>
    <property type="evidence" value="ECO:0007669"/>
    <property type="project" value="TreeGrafter"/>
</dbReference>
<dbReference type="RefSeq" id="WP_084291686.1">
    <property type="nucleotide sequence ID" value="NZ_FWYB01000017.1"/>
</dbReference>
<name>A0A1W2EX78_9SPHI</name>
<dbReference type="PANTHER" id="PTHR30383:SF5">
    <property type="entry name" value="SGNH HYDROLASE-TYPE ESTERASE DOMAIN-CONTAINING PROTEIN"/>
    <property type="match status" value="1"/>
</dbReference>
<dbReference type="InterPro" id="IPR051532">
    <property type="entry name" value="Ester_Hydrolysis_Enzymes"/>
</dbReference>
<protein>
    <submittedName>
        <fullName evidence="2">Lysophospholipase L1</fullName>
    </submittedName>
</protein>
<proteinExistence type="predicted"/>
<dbReference type="PANTHER" id="PTHR30383">
    <property type="entry name" value="THIOESTERASE 1/PROTEASE 1/LYSOPHOSPHOLIPASE L1"/>
    <property type="match status" value="1"/>
</dbReference>
<dbReference type="SUPFAM" id="SSF52266">
    <property type="entry name" value="SGNH hydrolase"/>
    <property type="match status" value="1"/>
</dbReference>
<keyword evidence="3" id="KW-1185">Reference proteome</keyword>
<sequence length="256" mass="28640">MTEQNIPSDRRSFIKKISLAGVMTLSIPEIVSAALLPEKAAKVSLQPNDIILFQGDSITDSKRKRDDMLFNSAPAMGSGYAFLAASELLSKHSSKNLKIYNRGVGGDKVYQLADRWEEDCMKLQPDVLSIHVGVNDHWHVKSKGYTGTIKTYRDDLRALLDRTKQKNPNVRLIIGEPFGVAGIKGNYEIWDPAFKEFRVAAKEIADQYNAFFIPYQQVYDVAQKQAPGVYWTWDGVHPTMAGAQLMAQAWLSSIKG</sequence>
<dbReference type="OrthoDB" id="9794725at2"/>
<dbReference type="AlphaFoldDB" id="A0A1W2EX78"/>
<dbReference type="EMBL" id="FWYB01000017">
    <property type="protein sequence ID" value="SMD14304.1"/>
    <property type="molecule type" value="Genomic_DNA"/>
</dbReference>
<dbReference type="Gene3D" id="3.40.50.1110">
    <property type="entry name" value="SGNH hydrolase"/>
    <property type="match status" value="1"/>
</dbReference>
<feature type="domain" description="SGNH hydrolase-type esterase" evidence="1">
    <location>
        <begin position="55"/>
        <end position="245"/>
    </location>
</feature>
<evidence type="ECO:0000313" key="2">
    <source>
        <dbReference type="EMBL" id="SMD14304.1"/>
    </source>
</evidence>
<dbReference type="CDD" id="cd01834">
    <property type="entry name" value="SGNH_hydrolase_like_2"/>
    <property type="match status" value="1"/>
</dbReference>
<evidence type="ECO:0000313" key="3">
    <source>
        <dbReference type="Proteomes" id="UP000192678"/>
    </source>
</evidence>
<dbReference type="Pfam" id="PF13472">
    <property type="entry name" value="Lipase_GDSL_2"/>
    <property type="match status" value="1"/>
</dbReference>
<gene>
    <name evidence="2" type="ORF">SAMN04488101_11768</name>
</gene>
<dbReference type="InterPro" id="IPR036514">
    <property type="entry name" value="SGNH_hydro_sf"/>
</dbReference>